<feature type="compositionally biased region" description="Polar residues" evidence="17">
    <location>
        <begin position="686"/>
        <end position="701"/>
    </location>
</feature>
<evidence type="ECO:0000256" key="9">
    <source>
        <dbReference type="ARBA" id="ARBA00022741"/>
    </source>
</evidence>
<dbReference type="GO" id="GO:0042995">
    <property type="term" value="C:cell projection"/>
    <property type="evidence" value="ECO:0007669"/>
    <property type="project" value="UniProtKB-SubCell"/>
</dbReference>
<organism evidence="20">
    <name type="scientific">Ephydatia muelleri</name>
    <name type="common">Mueller's freshwater sponge</name>
    <name type="synonym">Spongilla muelleri</name>
    <dbReference type="NCBI Taxonomy" id="6052"/>
    <lineage>
        <taxon>Eukaryota</taxon>
        <taxon>Metazoa</taxon>
        <taxon>Porifera</taxon>
        <taxon>Demospongiae</taxon>
        <taxon>Heteroscleromorpha</taxon>
        <taxon>Spongillida</taxon>
        <taxon>Spongillidae</taxon>
        <taxon>Ephydatia</taxon>
    </lineage>
</organism>
<evidence type="ECO:0000313" key="20">
    <source>
        <dbReference type="EMBL" id="QAU32674.1"/>
    </source>
</evidence>
<dbReference type="PROSITE" id="PS00107">
    <property type="entry name" value="PROTEIN_KINASE_ATP"/>
    <property type="match status" value="1"/>
</dbReference>
<dbReference type="InterPro" id="IPR029071">
    <property type="entry name" value="Ubiquitin-like_domsf"/>
</dbReference>
<dbReference type="GO" id="GO:0008284">
    <property type="term" value="P:positive regulation of cell population proliferation"/>
    <property type="evidence" value="ECO:0007669"/>
    <property type="project" value="UniProtKB-ARBA"/>
</dbReference>
<dbReference type="SMART" id="SM00219">
    <property type="entry name" value="TyrKc"/>
    <property type="match status" value="1"/>
</dbReference>
<feature type="region of interest" description="Disordered" evidence="17">
    <location>
        <begin position="863"/>
        <end position="905"/>
    </location>
</feature>
<dbReference type="EMBL" id="MH230170">
    <property type="protein sequence ID" value="QAU32674.1"/>
    <property type="molecule type" value="mRNA"/>
</dbReference>
<dbReference type="Pfam" id="PF18038">
    <property type="entry name" value="FERM_N_2"/>
    <property type="match status" value="1"/>
</dbReference>
<dbReference type="Gene3D" id="2.30.29.30">
    <property type="entry name" value="Pleckstrin-homology domain (PH domain)/Phosphotyrosine-binding domain (PTB)"/>
    <property type="match status" value="1"/>
</dbReference>
<keyword evidence="11 16" id="KW-0067">ATP-binding</keyword>
<protein>
    <submittedName>
        <fullName evidence="20">Focal adhesion kinase isoform 1</fullName>
    </submittedName>
</protein>
<dbReference type="InterPro" id="IPR019748">
    <property type="entry name" value="FERM_central"/>
</dbReference>
<dbReference type="InterPro" id="IPR014352">
    <property type="entry name" value="FERM/acyl-CoA-bd_prot_sf"/>
</dbReference>
<dbReference type="Gene3D" id="1.20.120.330">
    <property type="entry name" value="Nucleotidyltransferases domain 2"/>
    <property type="match status" value="1"/>
</dbReference>
<dbReference type="SUPFAM" id="SSF50729">
    <property type="entry name" value="PH domain-like"/>
    <property type="match status" value="1"/>
</dbReference>
<evidence type="ECO:0000256" key="15">
    <source>
        <dbReference type="ARBA" id="ARBA00023273"/>
    </source>
</evidence>
<dbReference type="Gene3D" id="1.20.80.10">
    <property type="match status" value="1"/>
</dbReference>
<keyword evidence="13" id="KW-0472">Membrane</keyword>
<evidence type="ECO:0000256" key="7">
    <source>
        <dbReference type="ARBA" id="ARBA00022553"/>
    </source>
</evidence>
<dbReference type="Pfam" id="PF00373">
    <property type="entry name" value="FERM_M"/>
    <property type="match status" value="1"/>
</dbReference>
<comment type="subcellular location">
    <subcellularLocation>
        <location evidence="1">Cell junction</location>
        <location evidence="1">Focal adhesion</location>
    </subcellularLocation>
    <subcellularLocation>
        <location evidence="3">Cell membrane</location>
        <topology evidence="3">Peripheral membrane protein</topology>
        <orientation evidence="3">Cytoplasmic side</orientation>
    </subcellularLocation>
    <subcellularLocation>
        <location evidence="2">Cell projection</location>
    </subcellularLocation>
    <subcellularLocation>
        <location evidence="4">Cytoplasm</location>
    </subcellularLocation>
</comment>
<dbReference type="PANTHER" id="PTHR46221">
    <property type="entry name" value="FERM AND PDZ DOMAIN-CONTAINING PROTEIN FAMILY MEMBER"/>
    <property type="match status" value="1"/>
</dbReference>
<dbReference type="Gene3D" id="3.30.200.20">
    <property type="entry name" value="Phosphorylase Kinase, domain 1"/>
    <property type="match status" value="1"/>
</dbReference>
<dbReference type="InterPro" id="IPR011993">
    <property type="entry name" value="PH-like_dom_sf"/>
</dbReference>
<feature type="compositionally biased region" description="Pro residues" evidence="17">
    <location>
        <begin position="747"/>
        <end position="757"/>
    </location>
</feature>
<evidence type="ECO:0000256" key="2">
    <source>
        <dbReference type="ARBA" id="ARBA00004316"/>
    </source>
</evidence>
<feature type="compositionally biased region" description="Polar residues" evidence="17">
    <location>
        <begin position="656"/>
        <end position="665"/>
    </location>
</feature>
<dbReference type="InterPro" id="IPR020635">
    <property type="entry name" value="Tyr_kinase_cat_dom"/>
</dbReference>
<feature type="compositionally biased region" description="Basic and acidic residues" evidence="17">
    <location>
        <begin position="717"/>
        <end position="733"/>
    </location>
</feature>
<evidence type="ECO:0000256" key="11">
    <source>
        <dbReference type="ARBA" id="ARBA00022840"/>
    </source>
</evidence>
<dbReference type="PANTHER" id="PTHR46221:SF9">
    <property type="entry name" value="NON-SPECIFIC PROTEIN-TYROSINE KINASE"/>
    <property type="match status" value="1"/>
</dbReference>
<feature type="domain" description="FERM" evidence="19">
    <location>
        <begin position="5"/>
        <end position="324"/>
    </location>
</feature>
<feature type="compositionally biased region" description="Low complexity" evidence="17">
    <location>
        <begin position="871"/>
        <end position="884"/>
    </location>
</feature>
<dbReference type="GO" id="GO:0005737">
    <property type="term" value="C:cytoplasm"/>
    <property type="evidence" value="ECO:0007669"/>
    <property type="project" value="UniProtKB-SubCell"/>
</dbReference>
<dbReference type="InterPro" id="IPR001245">
    <property type="entry name" value="Ser-Thr/Tyr_kinase_cat_dom"/>
</dbReference>
<reference evidence="20" key="1">
    <citation type="submission" date="2018-04" db="EMBL/GenBank/DDBJ databases">
        <title>Molecular Characterization of the Cellular Junctions in the Freshwater Sponge Ephydatia muelleri.</title>
        <authorList>
            <person name="Mitchell J.M."/>
            <person name="Nichols S.A."/>
        </authorList>
    </citation>
    <scope>NUCLEOTIDE SEQUENCE</scope>
</reference>
<keyword evidence="9 16" id="KW-0547">Nucleotide-binding</keyword>
<keyword evidence="6" id="KW-0963">Cytoplasm</keyword>
<dbReference type="FunFam" id="1.10.510.10:FF:000027">
    <property type="entry name" value="Receptor protein-tyrosine kinase"/>
    <property type="match status" value="1"/>
</dbReference>
<feature type="compositionally biased region" description="Low complexity" evidence="17">
    <location>
        <begin position="781"/>
        <end position="791"/>
    </location>
</feature>
<dbReference type="InterPro" id="IPR041390">
    <property type="entry name" value="FADK_N"/>
</dbReference>
<proteinExistence type="evidence at transcript level"/>
<dbReference type="InterPro" id="IPR000299">
    <property type="entry name" value="FERM_domain"/>
</dbReference>
<dbReference type="InterPro" id="IPR011009">
    <property type="entry name" value="Kinase-like_dom_sf"/>
</dbReference>
<sequence>MASDAVIRVFLVNGESRSVRVEEKTDSMDVIRFILRRLHVNTEYSAKLFGLQLKHTYSHECYWLQPGYTIFELLDQYCTTKPMEEWRFFLRIRVLPKTAQHLSSQDPVAFQYFYDQVLHLYLEDDTVQLDSETAVKLGCLELRRFYKDMPQIALKKKENFSILEREIGLEKFFKRSLLETIPKRKLRNLVVSAFEQLETLNMDGCMFQFFNLLAKQYPLDVEQFSNCSIGERQDGQSNDLTCTIFVGPNCDVEYQSEGGTRRFLAAFNDIHEISYEPEFVTRGKVVLELRQNSQSIVIHTAVLVNAVHLATLVNGYCMVYTSLPHSRMTGGRRISSASRLSGMYNTVDELKMRVPSPSGEHLDDYAEVKEHRSSLSQFGATILPKDVQVGERIGEGQFGDVHKGVLFPQTTGEQVVAIKTCKPEASDVERAKFLEEAAIMAKFNHRHIIKLFGVMSHDSTTYIIMELALIGQLRRYLMTEGAHIAYPILLQYICQLCSAVVYLESKNFVHRDIAARNVLLATPELIKLADFGLSKRLEDTDYYVASKGKLPIKWMAPESINFRKFTGLSDVWMFGVCCWEILMKGVKPFVGVKNDEVINMIEMGQRLPLPPDCPAPLFDLLNQCWQYDAQDRPTFAKLEHMLMAIVEQERLEQPRKTNSSGSSARQDPYAVIRQDGPEKPPRRDQSSSSIHGRGAQESSVRWSGFVPDEPPPPPPPRLRETDDSHLRLNERFRGTSGSPNGDIGSPPLEPAPYPPKPPRTDSPGSRDRIRPPDRPTPAPIVPYSVTTITPSDPTPPSFPVSPTYPVPEPRFNGAIPPPSILRPAASRLSGDHERVGYYSVPAEAGEGPMGRVLSEDGTFVDKYGANKRGASSSSSRLSTSSLTSQPEPKQPEPAERELDEFDDENDELLKQTTDVVRAVMEMSNKVPISRPADYVELVKNVGKALREFLTKVEMVQKTLPIESHNEIIMANKVLSSDVTRLVDAMRDAQKNYQTFLEQEYQKQMLKAGHIIAVNAKQLLDTVNSARRKVLRTPR</sequence>
<evidence type="ECO:0000259" key="18">
    <source>
        <dbReference type="PROSITE" id="PS50011"/>
    </source>
</evidence>
<evidence type="ECO:0000256" key="4">
    <source>
        <dbReference type="ARBA" id="ARBA00004496"/>
    </source>
</evidence>
<feature type="binding site" evidence="16">
    <location>
        <position position="419"/>
    </location>
    <ligand>
        <name>ATP</name>
        <dbReference type="ChEBI" id="CHEBI:30616"/>
    </ligand>
</feature>
<evidence type="ECO:0000256" key="10">
    <source>
        <dbReference type="ARBA" id="ARBA00022777"/>
    </source>
</evidence>
<evidence type="ECO:0000256" key="3">
    <source>
        <dbReference type="ARBA" id="ARBA00004413"/>
    </source>
</evidence>
<evidence type="ECO:0000256" key="16">
    <source>
        <dbReference type="PROSITE-ProRule" id="PRU10141"/>
    </source>
</evidence>
<dbReference type="GO" id="GO:0005886">
    <property type="term" value="C:plasma membrane"/>
    <property type="evidence" value="ECO:0007669"/>
    <property type="project" value="UniProtKB-SubCell"/>
</dbReference>
<accession>A0A481MTL6</accession>
<dbReference type="PROSITE" id="PS50011">
    <property type="entry name" value="PROTEIN_KINASE_DOM"/>
    <property type="match status" value="1"/>
</dbReference>
<dbReference type="PROSITE" id="PS00109">
    <property type="entry name" value="PROTEIN_KINASE_TYR"/>
    <property type="match status" value="1"/>
</dbReference>
<keyword evidence="7" id="KW-0597">Phosphoprotein</keyword>
<keyword evidence="14" id="KW-0829">Tyrosine-protein kinase</keyword>
<dbReference type="GO" id="GO:0007165">
    <property type="term" value="P:signal transduction"/>
    <property type="evidence" value="ECO:0007669"/>
    <property type="project" value="UniProtKB-ARBA"/>
</dbReference>
<keyword evidence="15" id="KW-0966">Cell projection</keyword>
<evidence type="ECO:0000256" key="17">
    <source>
        <dbReference type="SAM" id="MobiDB-lite"/>
    </source>
</evidence>
<dbReference type="Pfam" id="PF21477">
    <property type="entry name" value="FERM_C_FAK1"/>
    <property type="match status" value="1"/>
</dbReference>
<evidence type="ECO:0000256" key="13">
    <source>
        <dbReference type="ARBA" id="ARBA00023136"/>
    </source>
</evidence>
<dbReference type="InterPro" id="IPR000719">
    <property type="entry name" value="Prot_kinase_dom"/>
</dbReference>
<evidence type="ECO:0000256" key="5">
    <source>
        <dbReference type="ARBA" id="ARBA00022475"/>
    </source>
</evidence>
<dbReference type="SMART" id="SM00295">
    <property type="entry name" value="B41"/>
    <property type="match status" value="1"/>
</dbReference>
<feature type="compositionally biased region" description="Pro residues" evidence="17">
    <location>
        <begin position="792"/>
        <end position="808"/>
    </location>
</feature>
<dbReference type="Gene3D" id="3.10.20.90">
    <property type="entry name" value="Phosphatidylinositol 3-kinase Catalytic Subunit, Chain A, domain 1"/>
    <property type="match status" value="1"/>
</dbReference>
<name>A0A481MTL6_EPHMU</name>
<evidence type="ECO:0000256" key="1">
    <source>
        <dbReference type="ARBA" id="ARBA00004246"/>
    </source>
</evidence>
<dbReference type="InterPro" id="IPR035963">
    <property type="entry name" value="FERM_2"/>
</dbReference>
<keyword evidence="8" id="KW-0808">Transferase</keyword>
<dbReference type="AlphaFoldDB" id="A0A481MTL6"/>
<feature type="region of interest" description="Disordered" evidence="17">
    <location>
        <begin position="649"/>
        <end position="830"/>
    </location>
</feature>
<dbReference type="InterPro" id="IPR008266">
    <property type="entry name" value="Tyr_kinase_AS"/>
</dbReference>
<dbReference type="InterPro" id="IPR049385">
    <property type="entry name" value="FAK1-like_FERM_C"/>
</dbReference>
<dbReference type="PRINTS" id="PR00109">
    <property type="entry name" value="TYRKINASE"/>
</dbReference>
<feature type="compositionally biased region" description="Basic and acidic residues" evidence="17">
    <location>
        <begin position="675"/>
        <end position="685"/>
    </location>
</feature>
<keyword evidence="12" id="KW-0965">Cell junction</keyword>
<dbReference type="SUPFAM" id="SSF56112">
    <property type="entry name" value="Protein kinase-like (PK-like)"/>
    <property type="match status" value="1"/>
</dbReference>
<evidence type="ECO:0000256" key="14">
    <source>
        <dbReference type="ARBA" id="ARBA00023137"/>
    </source>
</evidence>
<dbReference type="GO" id="GO:0004713">
    <property type="term" value="F:protein tyrosine kinase activity"/>
    <property type="evidence" value="ECO:0007669"/>
    <property type="project" value="UniProtKB-KW"/>
</dbReference>
<evidence type="ECO:0000256" key="8">
    <source>
        <dbReference type="ARBA" id="ARBA00022679"/>
    </source>
</evidence>
<dbReference type="InterPro" id="IPR036137">
    <property type="entry name" value="Focal_adhe_kin_target_dom_sf"/>
</dbReference>
<dbReference type="GO" id="GO:0007172">
    <property type="term" value="P:signal complex assembly"/>
    <property type="evidence" value="ECO:0007669"/>
    <property type="project" value="InterPro"/>
</dbReference>
<dbReference type="SUPFAM" id="SSF54236">
    <property type="entry name" value="Ubiquitin-like"/>
    <property type="match status" value="1"/>
</dbReference>
<dbReference type="GO" id="GO:0005524">
    <property type="term" value="F:ATP binding"/>
    <property type="evidence" value="ECO:0007669"/>
    <property type="project" value="UniProtKB-UniRule"/>
</dbReference>
<dbReference type="InterPro" id="IPR005189">
    <property type="entry name" value="Focal_adhesion_kin_target_dom"/>
</dbReference>
<evidence type="ECO:0000256" key="12">
    <source>
        <dbReference type="ARBA" id="ARBA00022949"/>
    </source>
</evidence>
<evidence type="ECO:0000259" key="19">
    <source>
        <dbReference type="PROSITE" id="PS50057"/>
    </source>
</evidence>
<dbReference type="Pfam" id="PF03623">
    <property type="entry name" value="Focal_AT"/>
    <property type="match status" value="1"/>
</dbReference>
<dbReference type="SUPFAM" id="SSF47031">
    <property type="entry name" value="Second domain of FERM"/>
    <property type="match status" value="1"/>
</dbReference>
<dbReference type="PROSITE" id="PS50057">
    <property type="entry name" value="FERM_3"/>
    <property type="match status" value="1"/>
</dbReference>
<dbReference type="GO" id="GO:0005925">
    <property type="term" value="C:focal adhesion"/>
    <property type="evidence" value="ECO:0007669"/>
    <property type="project" value="UniProtKB-SubCell"/>
</dbReference>
<feature type="compositionally biased region" description="Basic and acidic residues" evidence="17">
    <location>
        <begin position="764"/>
        <end position="773"/>
    </location>
</feature>
<feature type="domain" description="Protein kinase" evidence="18">
    <location>
        <begin position="387"/>
        <end position="643"/>
    </location>
</feature>
<dbReference type="Gene3D" id="1.10.510.10">
    <property type="entry name" value="Transferase(Phosphotransferase) domain 1"/>
    <property type="match status" value="1"/>
</dbReference>
<keyword evidence="10 20" id="KW-0418">Kinase</keyword>
<dbReference type="SUPFAM" id="SSF68993">
    <property type="entry name" value="FAT domain of focal adhesion kinase"/>
    <property type="match status" value="1"/>
</dbReference>
<dbReference type="Pfam" id="PF07714">
    <property type="entry name" value="PK_Tyr_Ser-Thr"/>
    <property type="match status" value="1"/>
</dbReference>
<keyword evidence="5" id="KW-1003">Cell membrane</keyword>
<dbReference type="InterPro" id="IPR019749">
    <property type="entry name" value="Band_41_domain"/>
</dbReference>
<dbReference type="InterPro" id="IPR017441">
    <property type="entry name" value="Protein_kinase_ATP_BS"/>
</dbReference>
<evidence type="ECO:0000256" key="6">
    <source>
        <dbReference type="ARBA" id="ARBA00022490"/>
    </source>
</evidence>